<gene>
    <name evidence="1" type="ORF">EV207_11834</name>
</gene>
<evidence type="ECO:0000313" key="2">
    <source>
        <dbReference type="Proteomes" id="UP000295416"/>
    </source>
</evidence>
<dbReference type="OrthoDB" id="1845039at2"/>
<keyword evidence="2" id="KW-1185">Reference proteome</keyword>
<accession>A0A4V2SMF3</accession>
<protein>
    <submittedName>
        <fullName evidence="1">Uncharacterized protein</fullName>
    </submittedName>
</protein>
<proteinExistence type="predicted"/>
<organism evidence="1 2">
    <name type="scientific">Scopulibacillus darangshiensis</name>
    <dbReference type="NCBI Taxonomy" id="442528"/>
    <lineage>
        <taxon>Bacteria</taxon>
        <taxon>Bacillati</taxon>
        <taxon>Bacillota</taxon>
        <taxon>Bacilli</taxon>
        <taxon>Bacillales</taxon>
        <taxon>Sporolactobacillaceae</taxon>
        <taxon>Scopulibacillus</taxon>
    </lineage>
</organism>
<comment type="caution">
    <text evidence="1">The sequence shown here is derived from an EMBL/GenBank/DDBJ whole genome shotgun (WGS) entry which is preliminary data.</text>
</comment>
<name>A0A4V2SMF3_9BACL</name>
<dbReference type="RefSeq" id="WP_132746533.1">
    <property type="nucleotide sequence ID" value="NZ_SLXK01000018.1"/>
</dbReference>
<reference evidence="1 2" key="1">
    <citation type="submission" date="2019-03" db="EMBL/GenBank/DDBJ databases">
        <title>Genomic Encyclopedia of Type Strains, Phase IV (KMG-IV): sequencing the most valuable type-strain genomes for metagenomic binning, comparative biology and taxonomic classification.</title>
        <authorList>
            <person name="Goeker M."/>
        </authorList>
    </citation>
    <scope>NUCLEOTIDE SEQUENCE [LARGE SCALE GENOMIC DNA]</scope>
    <source>
        <strain evidence="1 2">DSM 19377</strain>
    </source>
</reference>
<dbReference type="AlphaFoldDB" id="A0A4V2SMF3"/>
<dbReference type="EMBL" id="SLXK01000018">
    <property type="protein sequence ID" value="TCP27056.1"/>
    <property type="molecule type" value="Genomic_DNA"/>
</dbReference>
<evidence type="ECO:0000313" key="1">
    <source>
        <dbReference type="EMBL" id="TCP27056.1"/>
    </source>
</evidence>
<sequence>MTFSEINQPNPLNERRKEGMVSLKKEWNNLYSENDHHALALINDGDLEFPTLYVLREDIKEKKCQHLLIERNQLALHHIENILHETNLGIAEHKHFSDQHYVILSSFRWMLDTGAAASLNNGYIKVIDGAVIQMLLTYQQNIAKDVVDLIFRRKRSHQQSHYLLCALQENADPNCLFYIANYLLSNNQNDVLFAAKLLHFIPGMAHAATKPEAVALFEGWMEDNHRYLVYTGETSDVSPMPRPYKVNLAAKYLGKPVSLEDGESLQSLSNKEKERWQQFSQLTDGTKEQLASLSAHYRQNHRNEWYEWMASPLEQHIALLDKGGIT</sequence>
<dbReference type="Proteomes" id="UP000295416">
    <property type="component" value="Unassembled WGS sequence"/>
</dbReference>